<dbReference type="CDD" id="cd14789">
    <property type="entry name" value="Tiki"/>
    <property type="match status" value="1"/>
</dbReference>
<dbReference type="PANTHER" id="PTHR40590:SF1">
    <property type="entry name" value="CYTOPLASMIC PROTEIN"/>
    <property type="match status" value="1"/>
</dbReference>
<dbReference type="EMBL" id="JBHTCC010000001">
    <property type="protein sequence ID" value="MFC7298497.1"/>
    <property type="molecule type" value="Genomic_DNA"/>
</dbReference>
<dbReference type="InterPro" id="IPR002816">
    <property type="entry name" value="TraB/PrgY/GumN_fam"/>
</dbReference>
<dbReference type="InterPro" id="IPR047111">
    <property type="entry name" value="YbaP-like"/>
</dbReference>
<evidence type="ECO:0000313" key="3">
    <source>
        <dbReference type="Proteomes" id="UP001596379"/>
    </source>
</evidence>
<dbReference type="PANTHER" id="PTHR40590">
    <property type="entry name" value="CYTOPLASMIC PROTEIN-RELATED"/>
    <property type="match status" value="1"/>
</dbReference>
<evidence type="ECO:0000256" key="1">
    <source>
        <dbReference type="SAM" id="SignalP"/>
    </source>
</evidence>
<organism evidence="2 3">
    <name type="scientific">Herminiimonas aquatilis</name>
    <dbReference type="NCBI Taxonomy" id="345342"/>
    <lineage>
        <taxon>Bacteria</taxon>
        <taxon>Pseudomonadati</taxon>
        <taxon>Pseudomonadota</taxon>
        <taxon>Betaproteobacteria</taxon>
        <taxon>Burkholderiales</taxon>
        <taxon>Oxalobacteraceae</taxon>
        <taxon>Herminiimonas</taxon>
    </lineage>
</organism>
<dbReference type="RefSeq" id="WP_382233673.1">
    <property type="nucleotide sequence ID" value="NZ_JBHTCC010000001.1"/>
</dbReference>
<keyword evidence="3" id="KW-1185">Reference proteome</keyword>
<evidence type="ECO:0000313" key="2">
    <source>
        <dbReference type="EMBL" id="MFC7298497.1"/>
    </source>
</evidence>
<gene>
    <name evidence="2" type="ORF">ACFQO0_08620</name>
</gene>
<comment type="caution">
    <text evidence="2">The sequence shown here is derived from an EMBL/GenBank/DDBJ whole genome shotgun (WGS) entry which is preliminary data.</text>
</comment>
<protein>
    <submittedName>
        <fullName evidence="2">TraB/GumN family protein</fullName>
    </submittedName>
</protein>
<feature type="chain" id="PRO_5045457561" evidence="1">
    <location>
        <begin position="23"/>
        <end position="312"/>
    </location>
</feature>
<dbReference type="Proteomes" id="UP001596379">
    <property type="component" value="Unassembled WGS sequence"/>
</dbReference>
<name>A0ABW2J5H2_9BURK</name>
<proteinExistence type="predicted"/>
<feature type="signal peptide" evidence="1">
    <location>
        <begin position="1"/>
        <end position="22"/>
    </location>
</feature>
<reference evidence="3" key="1">
    <citation type="journal article" date="2019" name="Int. J. Syst. Evol. Microbiol.">
        <title>The Global Catalogue of Microorganisms (GCM) 10K type strain sequencing project: providing services to taxonomists for standard genome sequencing and annotation.</title>
        <authorList>
            <consortium name="The Broad Institute Genomics Platform"/>
            <consortium name="The Broad Institute Genome Sequencing Center for Infectious Disease"/>
            <person name="Wu L."/>
            <person name="Ma J."/>
        </authorList>
    </citation>
    <scope>NUCLEOTIDE SEQUENCE [LARGE SCALE GENOMIC DNA]</scope>
    <source>
        <strain evidence="3">CCUG 36956</strain>
    </source>
</reference>
<keyword evidence="1" id="KW-0732">Signal</keyword>
<dbReference type="Pfam" id="PF01963">
    <property type="entry name" value="TraB_PrgY_gumN"/>
    <property type="match status" value="1"/>
</dbReference>
<accession>A0ABW2J5H2</accession>
<sequence>MHRHFVLVVTLLFSLFFSSAHADNTALKTPATSAQKSSAPQRGVLYRASYRGNTCYLFGTVHVGQAAFYPLEPQVTRALSAADKLVLEVDIRDTAMLQQSVMRHGIYPEGQSITQHLSNASLEKLKQALQVAGTPFDNVARMKPWMVTNLLIAQAMARAGYPTEQGIELYLLAVAKKENKLVQQLETADYQLSLFNGLSDAQQEEYLLENLAQLADGSAIKKGLALITAWQHADNRALQAALQELQSEQSTSAKFLQRVLLDERNPNMANKIETLLKTDKKSFVAVGALHLIGDKGVPELLRQRGYKVQKLY</sequence>